<dbReference type="AlphaFoldDB" id="A0A6N2LYE1"/>
<evidence type="ECO:0000256" key="2">
    <source>
        <dbReference type="ARBA" id="ARBA00022490"/>
    </source>
</evidence>
<protein>
    <submittedName>
        <fullName evidence="5">Uncharacterized protein</fullName>
    </submittedName>
</protein>
<evidence type="ECO:0000256" key="1">
    <source>
        <dbReference type="ARBA" id="ARBA00004496"/>
    </source>
</evidence>
<proteinExistence type="predicted"/>
<dbReference type="PANTHER" id="PTHR15598">
    <property type="entry name" value="ENHANCER OF MRNA-DECAPPING PROTEIN 4"/>
    <property type="match status" value="1"/>
</dbReference>
<dbReference type="GO" id="GO:0000932">
    <property type="term" value="C:P-body"/>
    <property type="evidence" value="ECO:0007669"/>
    <property type="project" value="TreeGrafter"/>
</dbReference>
<evidence type="ECO:0000256" key="3">
    <source>
        <dbReference type="ARBA" id="ARBA00022574"/>
    </source>
</evidence>
<dbReference type="PANTHER" id="PTHR15598:SF5">
    <property type="entry name" value="ENHANCER OF MRNA-DECAPPING PROTEIN 4"/>
    <property type="match status" value="1"/>
</dbReference>
<accession>A0A6N2LYE1</accession>
<keyword evidence="4" id="KW-0677">Repeat</keyword>
<comment type="subcellular location">
    <subcellularLocation>
        <location evidence="1">Cytoplasm</location>
    </subcellularLocation>
</comment>
<organism evidence="5">
    <name type="scientific">Salix viminalis</name>
    <name type="common">Common osier</name>
    <name type="synonym">Basket willow</name>
    <dbReference type="NCBI Taxonomy" id="40686"/>
    <lineage>
        <taxon>Eukaryota</taxon>
        <taxon>Viridiplantae</taxon>
        <taxon>Streptophyta</taxon>
        <taxon>Embryophyta</taxon>
        <taxon>Tracheophyta</taxon>
        <taxon>Spermatophyta</taxon>
        <taxon>Magnoliopsida</taxon>
        <taxon>eudicotyledons</taxon>
        <taxon>Gunneridae</taxon>
        <taxon>Pentapetalae</taxon>
        <taxon>rosids</taxon>
        <taxon>fabids</taxon>
        <taxon>Malpighiales</taxon>
        <taxon>Salicaceae</taxon>
        <taxon>Saliceae</taxon>
        <taxon>Salix</taxon>
    </lineage>
</organism>
<gene>
    <name evidence="5" type="ORF">SVIM_LOCUS297076</name>
</gene>
<keyword evidence="2" id="KW-0963">Cytoplasm</keyword>
<evidence type="ECO:0000256" key="4">
    <source>
        <dbReference type="ARBA" id="ARBA00022737"/>
    </source>
</evidence>
<evidence type="ECO:0000313" key="5">
    <source>
        <dbReference type="EMBL" id="VFU46693.1"/>
    </source>
</evidence>
<reference evidence="5" key="1">
    <citation type="submission" date="2019-03" db="EMBL/GenBank/DDBJ databases">
        <authorList>
            <person name="Mank J."/>
            <person name="Almeida P."/>
        </authorList>
    </citation>
    <scope>NUCLEOTIDE SEQUENCE</scope>
    <source>
        <strain evidence="5">78183</strain>
    </source>
</reference>
<sequence>MAPETRSQDVRRMDDYLEALNQMINGMEVRLDAQSDDLTQIKAMIKEIATQQIAIQQTLQTLLGEAISSQNREMKIWGSATKSSAKPRAEEAFFNQEVALSQRGLISPTNAKKNVIYVVHLDYGPNPASTRLDYISEFNVTMPILSLTRTSDVVHGKSVAQVYCVQTQAIQLVLKMAMLPKPMFWFYGRKKKIVDRSNLGEAEEFSWWFPQFNLEGQG</sequence>
<dbReference type="EMBL" id="CAADRP010001652">
    <property type="protein sequence ID" value="VFU46693.1"/>
    <property type="molecule type" value="Genomic_DNA"/>
</dbReference>
<dbReference type="InterPro" id="IPR045152">
    <property type="entry name" value="EDC4-like"/>
</dbReference>
<dbReference type="GO" id="GO:0031087">
    <property type="term" value="P:deadenylation-independent decapping of nuclear-transcribed mRNA"/>
    <property type="evidence" value="ECO:0007669"/>
    <property type="project" value="InterPro"/>
</dbReference>
<name>A0A6N2LYE1_SALVM</name>
<keyword evidence="3" id="KW-0853">WD repeat</keyword>